<evidence type="ECO:0000259" key="2">
    <source>
        <dbReference type="Pfam" id="PF03629"/>
    </source>
</evidence>
<reference evidence="4" key="1">
    <citation type="submission" date="2016-05" db="EMBL/GenBank/DDBJ databases">
        <title>Paenibacillus oryzae. sp. nov., isolated from the rice root.</title>
        <authorList>
            <person name="Zhang J."/>
            <person name="Zhang X."/>
        </authorList>
    </citation>
    <scope>NUCLEOTIDE SEQUENCE [LARGE SCALE GENOMIC DNA]</scope>
    <source>
        <strain evidence="4">KCTC13222</strain>
    </source>
</reference>
<dbReference type="PANTHER" id="PTHR22901">
    <property type="entry name" value="SIALATE O-ACETYLESTERASE"/>
    <property type="match status" value="1"/>
</dbReference>
<dbReference type="Proteomes" id="UP000093309">
    <property type="component" value="Unassembled WGS sequence"/>
</dbReference>
<accession>A0A1C0ZTX6</accession>
<dbReference type="Pfam" id="PF03629">
    <property type="entry name" value="SASA"/>
    <property type="match status" value="2"/>
</dbReference>
<protein>
    <recommendedName>
        <fullName evidence="2">Sialate O-acetylesterase domain-containing protein</fullName>
    </recommendedName>
</protein>
<dbReference type="GO" id="GO:0005975">
    <property type="term" value="P:carbohydrate metabolic process"/>
    <property type="evidence" value="ECO:0007669"/>
    <property type="project" value="TreeGrafter"/>
</dbReference>
<dbReference type="InterPro" id="IPR039329">
    <property type="entry name" value="SIAE"/>
</dbReference>
<dbReference type="OrthoDB" id="9795554at2"/>
<sequence length="498" mass="55246">MSNRFQLHALFSDGMILQRNQENPIWGTGPDGMRLNLEFQGQTLSAVIENGTWQAMLASSEAGGPHTLTVHADGQLLATIQDIYVGDVWLAGGQSNMEWKVSDTSHAQSDIEAAYFPLIRHFVVPRLEWEDPAAPAEPMIATWKKATPDNVPDFSAVAYHFAQHIQASEGVPIGIVGCYWGGTSAANWVSEATLNEQPELQVYLESFAEQVKDFDWAAFEITRQAYVQATSDYETRKAAGASNEELGSYPWPPPVSPHSFVRPNGLYETMLLKLVPYGVKGFIYYQGESDADRATLYDKLLTGLIHNWRSLWQKETLPFLFVQLPAYCADGDPDGKSWPLLRESQTLVNERVPHTGLAITLDCGERDDIHPRDKRTVGYRLALTALEHVYAREIASSGPQYRELQIEDGRIVLHFDHTEGGLALSGDGDQLIGFQIADEEGPYVAAEASIVGNTVVVGHPDVAKPIKVRYAWTNYTEANLVNGRGLPAGTFRTLRENR</sequence>
<name>A0A1C0ZTX6_9BACL</name>
<proteinExistence type="predicted"/>
<dbReference type="InterPro" id="IPR005181">
    <property type="entry name" value="SASA"/>
</dbReference>
<dbReference type="RefSeq" id="WP_065858653.1">
    <property type="nucleotide sequence ID" value="NZ_LYPC01000028.1"/>
</dbReference>
<gene>
    <name evidence="3" type="ORF">A8709_07650</name>
</gene>
<dbReference type="EMBL" id="LYPC01000028">
    <property type="protein sequence ID" value="OCT11529.1"/>
    <property type="molecule type" value="Genomic_DNA"/>
</dbReference>
<dbReference type="InterPro" id="IPR036514">
    <property type="entry name" value="SGNH_hydro_sf"/>
</dbReference>
<keyword evidence="1" id="KW-0378">Hydrolase</keyword>
<dbReference type="AlphaFoldDB" id="A0A1C0ZTX6"/>
<organism evidence="3 4">
    <name type="scientific">Paenibacillus pectinilyticus</name>
    <dbReference type="NCBI Taxonomy" id="512399"/>
    <lineage>
        <taxon>Bacteria</taxon>
        <taxon>Bacillati</taxon>
        <taxon>Bacillota</taxon>
        <taxon>Bacilli</taxon>
        <taxon>Bacillales</taxon>
        <taxon>Paenibacillaceae</taxon>
        <taxon>Paenibacillus</taxon>
    </lineage>
</organism>
<dbReference type="PANTHER" id="PTHR22901:SF0">
    <property type="entry name" value="SIALATE O-ACETYLESTERASE"/>
    <property type="match status" value="1"/>
</dbReference>
<keyword evidence="4" id="KW-1185">Reference proteome</keyword>
<feature type="domain" description="Sialate O-acetylesterase" evidence="2">
    <location>
        <begin position="86"/>
        <end position="236"/>
    </location>
</feature>
<dbReference type="SUPFAM" id="SSF52266">
    <property type="entry name" value="SGNH hydrolase"/>
    <property type="match status" value="1"/>
</dbReference>
<comment type="caution">
    <text evidence="3">The sequence shown here is derived from an EMBL/GenBank/DDBJ whole genome shotgun (WGS) entry which is preliminary data.</text>
</comment>
<evidence type="ECO:0000313" key="4">
    <source>
        <dbReference type="Proteomes" id="UP000093309"/>
    </source>
</evidence>
<dbReference type="Gene3D" id="3.40.50.1110">
    <property type="entry name" value="SGNH hydrolase"/>
    <property type="match status" value="1"/>
</dbReference>
<feature type="domain" description="Sialate O-acetylesterase" evidence="2">
    <location>
        <begin position="262"/>
        <end position="382"/>
    </location>
</feature>
<dbReference type="STRING" id="512399.A8709_07650"/>
<dbReference type="GO" id="GO:0001681">
    <property type="term" value="F:sialate O-acetylesterase activity"/>
    <property type="evidence" value="ECO:0007669"/>
    <property type="project" value="InterPro"/>
</dbReference>
<evidence type="ECO:0000313" key="3">
    <source>
        <dbReference type="EMBL" id="OCT11529.1"/>
    </source>
</evidence>
<evidence type="ECO:0000256" key="1">
    <source>
        <dbReference type="ARBA" id="ARBA00022801"/>
    </source>
</evidence>